<proteinExistence type="predicted"/>
<evidence type="ECO:0000256" key="2">
    <source>
        <dbReference type="ARBA" id="ARBA00022630"/>
    </source>
</evidence>
<dbReference type="Proteomes" id="UP000014400">
    <property type="component" value="Unassembled WGS sequence"/>
</dbReference>
<evidence type="ECO:0000256" key="1">
    <source>
        <dbReference type="ARBA" id="ARBA00001974"/>
    </source>
</evidence>
<accession>S3BKJ0</accession>
<dbReference type="Gene3D" id="3.50.50.60">
    <property type="entry name" value="FAD/NAD(P)-binding domain"/>
    <property type="match status" value="1"/>
</dbReference>
<dbReference type="HOGENOM" id="CLU_011398_4_5_4"/>
<dbReference type="InterPro" id="IPR006311">
    <property type="entry name" value="TAT_signal"/>
</dbReference>
<sequence length="557" mass="59953">MKSKHDVRVQQSRRRFLADTALGAAGLGLGAAGMESAQARTKWEKMIKGLQTVTTDVLIVGSGAAGTAAAIEARRSGASVLVIEKMGSLGGSSIISRGALAVPRSPMQRAMGIDDSPEHFADDLMSSAYCGHPGRIECLALEALPTFEWLTNEIGVRWVMDAIGSEIEQSVPRSAIVAGDGAAALMMPLLDRARTLDAEFEVNEKLLHLITRETYDGVAVTGAVVENTRTGLRRCINVRRGVVLAAGGFAADAPFRQRYNQRLSEHVGTATQPGSTSEVLREAARIGAWLVHLQYITCIPDANPVEKGWGTSWQFSRWCAGAQGLWVERQTGRRFVNEMSSTAERTNGVFDVLNADRDVVAIADARAVRHPGSMVFTASDVELLVSRGFVQKYETLALLAQACGIPLSNLKVEVELYNRAITAAREGRTAGSFTDRLGRPIAPEAELMEEGPWYCAPLLAKVLMCSGGLAIDLKSRVLSVVDDRPIPGLFAAGEITGGLNGKGDAGACGLMDAIVFGRIAGREAARIPKDYSDWREMNPLVFHQLIDMERLWTSSAT</sequence>
<keyword evidence="3" id="KW-0274">FAD</keyword>
<evidence type="ECO:0000313" key="6">
    <source>
        <dbReference type="EMBL" id="EPE00867.1"/>
    </source>
</evidence>
<gene>
    <name evidence="6" type="ORF">HMPREF1476_00503</name>
</gene>
<dbReference type="PANTHER" id="PTHR43400">
    <property type="entry name" value="FUMARATE REDUCTASE"/>
    <property type="match status" value="1"/>
</dbReference>
<protein>
    <submittedName>
        <fullName evidence="6">Flavocytochrome c</fullName>
    </submittedName>
</protein>
<dbReference type="AlphaFoldDB" id="S3BKJ0"/>
<keyword evidence="4" id="KW-0560">Oxidoreductase</keyword>
<dbReference type="PRINTS" id="PR00469">
    <property type="entry name" value="PNDRDTASEII"/>
</dbReference>
<reference evidence="6 7" key="1">
    <citation type="submission" date="2013-04" db="EMBL/GenBank/DDBJ databases">
        <title>The Genome Sequence of Sutterella wadsworthensis HGA0223.</title>
        <authorList>
            <consortium name="The Broad Institute Genomics Platform"/>
            <person name="Earl A."/>
            <person name="Ward D."/>
            <person name="Feldgarden M."/>
            <person name="Gevers D."/>
            <person name="Schmidt T.M."/>
            <person name="Dover J."/>
            <person name="Dai D."/>
            <person name="Walker B."/>
            <person name="Young S."/>
            <person name="Zeng Q."/>
            <person name="Gargeya S."/>
            <person name="Fitzgerald M."/>
            <person name="Haas B."/>
            <person name="Abouelleil A."/>
            <person name="Allen A.W."/>
            <person name="Alvarado L."/>
            <person name="Arachchi H.M."/>
            <person name="Berlin A.M."/>
            <person name="Chapman S.B."/>
            <person name="Gainer-Dewar J."/>
            <person name="Goldberg J."/>
            <person name="Griggs A."/>
            <person name="Gujja S."/>
            <person name="Hansen M."/>
            <person name="Howarth C."/>
            <person name="Imamovic A."/>
            <person name="Ireland A."/>
            <person name="Larimer J."/>
            <person name="McCowan C."/>
            <person name="Murphy C."/>
            <person name="Pearson M."/>
            <person name="Poon T.W."/>
            <person name="Priest M."/>
            <person name="Roberts A."/>
            <person name="Saif S."/>
            <person name="Shea T."/>
            <person name="Sisk P."/>
            <person name="Sykes S."/>
            <person name="Wortman J."/>
            <person name="Nusbaum C."/>
            <person name="Birren B."/>
        </authorList>
    </citation>
    <scope>NUCLEOTIDE SEQUENCE [LARGE SCALE GENOMIC DNA]</scope>
    <source>
        <strain evidence="6 7">HGA0223</strain>
    </source>
</reference>
<evidence type="ECO:0000259" key="5">
    <source>
        <dbReference type="Pfam" id="PF00890"/>
    </source>
</evidence>
<dbReference type="InterPro" id="IPR019546">
    <property type="entry name" value="TAT_signal_bac_arc"/>
</dbReference>
<comment type="cofactor">
    <cofactor evidence="1">
        <name>FAD</name>
        <dbReference type="ChEBI" id="CHEBI:57692"/>
    </cofactor>
</comment>
<keyword evidence="2" id="KW-0285">Flavoprotein</keyword>
<dbReference type="PROSITE" id="PS51318">
    <property type="entry name" value="TAT"/>
    <property type="match status" value="1"/>
</dbReference>
<organism evidence="6 7">
    <name type="scientific">Sutterella wadsworthensis HGA0223</name>
    <dbReference type="NCBI Taxonomy" id="1203554"/>
    <lineage>
        <taxon>Bacteria</taxon>
        <taxon>Pseudomonadati</taxon>
        <taxon>Pseudomonadota</taxon>
        <taxon>Betaproteobacteria</taxon>
        <taxon>Burkholderiales</taxon>
        <taxon>Sutterellaceae</taxon>
        <taxon>Sutterella</taxon>
    </lineage>
</organism>
<dbReference type="SUPFAM" id="SSF51905">
    <property type="entry name" value="FAD/NAD(P)-binding domain"/>
    <property type="match status" value="1"/>
</dbReference>
<dbReference type="SUPFAM" id="SSF56425">
    <property type="entry name" value="Succinate dehydrogenase/fumarate reductase flavoprotein, catalytic domain"/>
    <property type="match status" value="1"/>
</dbReference>
<dbReference type="RefSeq" id="WP_016473882.1">
    <property type="nucleotide sequence ID" value="NZ_KE150480.1"/>
</dbReference>
<evidence type="ECO:0000313" key="7">
    <source>
        <dbReference type="Proteomes" id="UP000014400"/>
    </source>
</evidence>
<evidence type="ECO:0000256" key="3">
    <source>
        <dbReference type="ARBA" id="ARBA00022827"/>
    </source>
</evidence>
<feature type="domain" description="FAD-dependent oxidoreductase 2 FAD-binding" evidence="5">
    <location>
        <begin position="56"/>
        <end position="507"/>
    </location>
</feature>
<dbReference type="InterPro" id="IPR003953">
    <property type="entry name" value="FAD-dep_OxRdtase_2_FAD-bd"/>
</dbReference>
<dbReference type="Gene3D" id="3.90.700.10">
    <property type="entry name" value="Succinate dehydrogenase/fumarate reductase flavoprotein, catalytic domain"/>
    <property type="match status" value="1"/>
</dbReference>
<dbReference type="PATRIC" id="fig|1203554.3.peg.487"/>
<evidence type="ECO:0000256" key="4">
    <source>
        <dbReference type="ARBA" id="ARBA00023002"/>
    </source>
</evidence>
<dbReference type="InterPro" id="IPR050315">
    <property type="entry name" value="FAD-oxidoreductase_2"/>
</dbReference>
<keyword evidence="7" id="KW-1185">Reference proteome</keyword>
<dbReference type="PANTHER" id="PTHR43400:SF7">
    <property type="entry name" value="FAD-DEPENDENT OXIDOREDUCTASE 2 FAD BINDING DOMAIN-CONTAINING PROTEIN"/>
    <property type="match status" value="1"/>
</dbReference>
<dbReference type="GO" id="GO:0016491">
    <property type="term" value="F:oxidoreductase activity"/>
    <property type="evidence" value="ECO:0007669"/>
    <property type="project" value="UniProtKB-KW"/>
</dbReference>
<dbReference type="NCBIfam" id="TIGR01409">
    <property type="entry name" value="TAT_signal_seq"/>
    <property type="match status" value="1"/>
</dbReference>
<dbReference type="Pfam" id="PF00890">
    <property type="entry name" value="FAD_binding_2"/>
    <property type="match status" value="1"/>
</dbReference>
<dbReference type="InterPro" id="IPR027477">
    <property type="entry name" value="Succ_DH/fumarate_Rdtase_cat_sf"/>
</dbReference>
<dbReference type="EMBL" id="ATCF01000008">
    <property type="protein sequence ID" value="EPE00867.1"/>
    <property type="molecule type" value="Genomic_DNA"/>
</dbReference>
<dbReference type="eggNOG" id="COG1053">
    <property type="taxonomic scope" value="Bacteria"/>
</dbReference>
<dbReference type="InterPro" id="IPR036188">
    <property type="entry name" value="FAD/NAD-bd_sf"/>
</dbReference>
<dbReference type="STRING" id="1203554.HMPREF1476_00503"/>
<name>S3BKJ0_9BURK</name>
<comment type="caution">
    <text evidence="6">The sequence shown here is derived from an EMBL/GenBank/DDBJ whole genome shotgun (WGS) entry which is preliminary data.</text>
</comment>